<feature type="transmembrane region" description="Helical" evidence="1">
    <location>
        <begin position="53"/>
        <end position="74"/>
    </location>
</feature>
<protein>
    <recommendedName>
        <fullName evidence="2">DUF7702 domain-containing protein</fullName>
    </recommendedName>
</protein>
<dbReference type="InterPro" id="IPR056119">
    <property type="entry name" value="DUF7702"/>
</dbReference>
<keyword evidence="4" id="KW-1185">Reference proteome</keyword>
<organism evidence="3 4">
    <name type="scientific">Blyttiomyces helicus</name>
    <dbReference type="NCBI Taxonomy" id="388810"/>
    <lineage>
        <taxon>Eukaryota</taxon>
        <taxon>Fungi</taxon>
        <taxon>Fungi incertae sedis</taxon>
        <taxon>Chytridiomycota</taxon>
        <taxon>Chytridiomycota incertae sedis</taxon>
        <taxon>Chytridiomycetes</taxon>
        <taxon>Chytridiomycetes incertae sedis</taxon>
        <taxon>Blyttiomyces</taxon>
    </lineage>
</organism>
<sequence length="365" mass="39665">MSSINLTNASIPFDARVYLGNPTLTPAIAFAGIYSLFLIIFGAHLLRRFSRIHVIASIFCVIRIGAFAVRGIIINSDWTSSGLLTADMIMMAAGFVAILDMMYQSLTQWLEFRVAPVHSNDLVSSAIRFKRLMHIVLVISAVLSIMGATAQSSATTPDDLDSAKDRVRIAALIYLGATLAMLALSTMVSLSVGGASAPLSARPGWVIVLCTIISLVRLTYAVIVAGKTPVELSWYCLSIMPEICVLIVFAWPGVAELYAKPREEMRMQSWELEKGAGGVYNDAAMGGVQPPVQGHPRYPPMYAPNPPPVNQCPGPPTVAELYAKPQQEMMMQAWEAEKGSRVAYNDAAMRAVQPLTLAHPRYPHV</sequence>
<dbReference type="Proteomes" id="UP000269721">
    <property type="component" value="Unassembled WGS sequence"/>
</dbReference>
<gene>
    <name evidence="3" type="ORF">BDK51DRAFT_26140</name>
</gene>
<feature type="transmembrane region" description="Helical" evidence="1">
    <location>
        <begin position="132"/>
        <end position="151"/>
    </location>
</feature>
<accession>A0A4P9WIB7</accession>
<dbReference type="Pfam" id="PF24800">
    <property type="entry name" value="DUF7702"/>
    <property type="match status" value="1"/>
</dbReference>
<feature type="transmembrane region" description="Helical" evidence="1">
    <location>
        <begin position="232"/>
        <end position="259"/>
    </location>
</feature>
<feature type="transmembrane region" description="Helical" evidence="1">
    <location>
        <begin position="204"/>
        <end position="226"/>
    </location>
</feature>
<name>A0A4P9WIB7_9FUNG</name>
<feature type="domain" description="DUF7702" evidence="2">
    <location>
        <begin position="40"/>
        <end position="226"/>
    </location>
</feature>
<evidence type="ECO:0000313" key="4">
    <source>
        <dbReference type="Proteomes" id="UP000269721"/>
    </source>
</evidence>
<dbReference type="EMBL" id="KZ994569">
    <property type="protein sequence ID" value="RKO92601.1"/>
    <property type="molecule type" value="Genomic_DNA"/>
</dbReference>
<dbReference type="OrthoDB" id="5389493at2759"/>
<feature type="transmembrane region" description="Helical" evidence="1">
    <location>
        <begin position="80"/>
        <end position="103"/>
    </location>
</feature>
<keyword evidence="1" id="KW-0812">Transmembrane</keyword>
<evidence type="ECO:0000259" key="2">
    <source>
        <dbReference type="Pfam" id="PF24800"/>
    </source>
</evidence>
<evidence type="ECO:0000256" key="1">
    <source>
        <dbReference type="SAM" id="Phobius"/>
    </source>
</evidence>
<keyword evidence="1" id="KW-0472">Membrane</keyword>
<feature type="transmembrane region" description="Helical" evidence="1">
    <location>
        <begin position="27"/>
        <end position="46"/>
    </location>
</feature>
<evidence type="ECO:0000313" key="3">
    <source>
        <dbReference type="EMBL" id="RKO92601.1"/>
    </source>
</evidence>
<proteinExistence type="predicted"/>
<keyword evidence="1" id="KW-1133">Transmembrane helix</keyword>
<dbReference type="AlphaFoldDB" id="A0A4P9WIB7"/>
<feature type="transmembrane region" description="Helical" evidence="1">
    <location>
        <begin position="171"/>
        <end position="192"/>
    </location>
</feature>
<reference evidence="4" key="1">
    <citation type="journal article" date="2018" name="Nat. Microbiol.">
        <title>Leveraging single-cell genomics to expand the fungal tree of life.</title>
        <authorList>
            <person name="Ahrendt S.R."/>
            <person name="Quandt C.A."/>
            <person name="Ciobanu D."/>
            <person name="Clum A."/>
            <person name="Salamov A."/>
            <person name="Andreopoulos B."/>
            <person name="Cheng J.F."/>
            <person name="Woyke T."/>
            <person name="Pelin A."/>
            <person name="Henrissat B."/>
            <person name="Reynolds N.K."/>
            <person name="Benny G.L."/>
            <person name="Smith M.E."/>
            <person name="James T.Y."/>
            <person name="Grigoriev I.V."/>
        </authorList>
    </citation>
    <scope>NUCLEOTIDE SEQUENCE [LARGE SCALE GENOMIC DNA]</scope>
</reference>